<accession>A0A976IFD0</accession>
<feature type="signal peptide" evidence="1">
    <location>
        <begin position="1"/>
        <end position="17"/>
    </location>
</feature>
<evidence type="ECO:0000313" key="3">
    <source>
        <dbReference type="Proteomes" id="UP000294530"/>
    </source>
</evidence>
<gene>
    <name evidence="2" type="ORF">CCR75_007239</name>
</gene>
<sequence length="207" mass="20683">MTKFAVLLCVAVATASALEDTPVSLCRDATYTSPASRGAVCAGAGGSPAGTACPMKGDVATADCYDYLFSWNGSACVAPEDARCTVVNGNTWGCVLKSIGCGNVPTPCPVVSLSQAPTMDSQSSSSITTAEDALVNALPESPNTDTLMPATPVAPVLPNSAAPASIPCPLTPLPDIETAATFAASTSDFIDPAAPALVSALPMTTLP</sequence>
<dbReference type="EMBL" id="SHOA02000007">
    <property type="protein sequence ID" value="TDH69781.1"/>
    <property type="molecule type" value="Genomic_DNA"/>
</dbReference>
<organism evidence="2 3">
    <name type="scientific">Bremia lactucae</name>
    <name type="common">Lettuce downy mildew</name>
    <dbReference type="NCBI Taxonomy" id="4779"/>
    <lineage>
        <taxon>Eukaryota</taxon>
        <taxon>Sar</taxon>
        <taxon>Stramenopiles</taxon>
        <taxon>Oomycota</taxon>
        <taxon>Peronosporomycetes</taxon>
        <taxon>Peronosporales</taxon>
        <taxon>Peronosporaceae</taxon>
        <taxon>Bremia</taxon>
    </lineage>
</organism>
<dbReference type="GeneID" id="94350972"/>
<dbReference type="RefSeq" id="XP_067819280.1">
    <property type="nucleotide sequence ID" value="XM_067965301.1"/>
</dbReference>
<keyword evidence="3" id="KW-1185">Reference proteome</keyword>
<dbReference type="KEGG" id="blac:94350972"/>
<keyword evidence="1" id="KW-0732">Signal</keyword>
<proteinExistence type="predicted"/>
<dbReference type="AlphaFoldDB" id="A0A976IFD0"/>
<feature type="chain" id="PRO_5037814802" evidence="1">
    <location>
        <begin position="18"/>
        <end position="207"/>
    </location>
</feature>
<dbReference type="OrthoDB" id="74353at2759"/>
<evidence type="ECO:0000313" key="2">
    <source>
        <dbReference type="EMBL" id="TDH69781.1"/>
    </source>
</evidence>
<name>A0A976IFD0_BRELC</name>
<reference evidence="2 3" key="1">
    <citation type="journal article" date="2021" name="Genome Biol.">
        <title>AFLAP: assembly-free linkage analysis pipeline using k-mers from genome sequencing data.</title>
        <authorList>
            <person name="Fletcher K."/>
            <person name="Zhang L."/>
            <person name="Gil J."/>
            <person name="Han R."/>
            <person name="Cavanaugh K."/>
            <person name="Michelmore R."/>
        </authorList>
    </citation>
    <scope>NUCLEOTIDE SEQUENCE [LARGE SCALE GENOMIC DNA]</scope>
    <source>
        <strain evidence="2 3">SF5</strain>
    </source>
</reference>
<dbReference type="Proteomes" id="UP000294530">
    <property type="component" value="Unassembled WGS sequence"/>
</dbReference>
<protein>
    <submittedName>
        <fullName evidence="2">Uncharacterized protein</fullName>
    </submittedName>
</protein>
<evidence type="ECO:0000256" key="1">
    <source>
        <dbReference type="SAM" id="SignalP"/>
    </source>
</evidence>
<comment type="caution">
    <text evidence="2">The sequence shown here is derived from an EMBL/GenBank/DDBJ whole genome shotgun (WGS) entry which is preliminary data.</text>
</comment>